<dbReference type="EMBL" id="JADBJN010000001">
    <property type="protein sequence ID" value="KAG5683158.1"/>
    <property type="molecule type" value="Genomic_DNA"/>
</dbReference>
<evidence type="ECO:0000313" key="2">
    <source>
        <dbReference type="EMBL" id="KAG5683158.1"/>
    </source>
</evidence>
<evidence type="ECO:0000256" key="1">
    <source>
        <dbReference type="SAM" id="MobiDB-lite"/>
    </source>
</evidence>
<proteinExistence type="predicted"/>
<organism evidence="2 3">
    <name type="scientific">Polypedilum vanderplanki</name>
    <name type="common">Sleeping chironomid midge</name>
    <dbReference type="NCBI Taxonomy" id="319348"/>
    <lineage>
        <taxon>Eukaryota</taxon>
        <taxon>Metazoa</taxon>
        <taxon>Ecdysozoa</taxon>
        <taxon>Arthropoda</taxon>
        <taxon>Hexapoda</taxon>
        <taxon>Insecta</taxon>
        <taxon>Pterygota</taxon>
        <taxon>Neoptera</taxon>
        <taxon>Endopterygota</taxon>
        <taxon>Diptera</taxon>
        <taxon>Nematocera</taxon>
        <taxon>Chironomoidea</taxon>
        <taxon>Chironomidae</taxon>
        <taxon>Chironominae</taxon>
        <taxon>Polypedilum</taxon>
        <taxon>Polypedilum</taxon>
    </lineage>
</organism>
<dbReference type="Proteomes" id="UP001107558">
    <property type="component" value="Chromosome 1"/>
</dbReference>
<evidence type="ECO:0000313" key="3">
    <source>
        <dbReference type="Proteomes" id="UP001107558"/>
    </source>
</evidence>
<accession>A0A9J6CNH6</accession>
<name>A0A9J6CNH6_POLVA</name>
<protein>
    <submittedName>
        <fullName evidence="2">Uncharacterized protein</fullName>
    </submittedName>
</protein>
<dbReference type="AlphaFoldDB" id="A0A9J6CNH6"/>
<comment type="caution">
    <text evidence="2">The sequence shown here is derived from an EMBL/GenBank/DDBJ whole genome shotgun (WGS) entry which is preliminary data.</text>
</comment>
<sequence>MLSVLLGTTTITMNRGEQETLYRQARNLRLHQESKAQRNSSKPRHHSYGNIHQIHSTTSKQGMNLRSQFGHDDQQRPHDDLVLSVLKSPLRDQSLLSNLSVAGASVNSDSVEGGSVNRMSTITTLTTTTIDNVAATSPHSGGAYTALQASEDDLADDIELTMETTELNETKGKNSINNNNSDLSPYGLKFLRRFRAPKFEAHHHRRVPTPMRRKHNRGRSKSSADILDGVNANNPDEEVAMQEVGTGEGMEGERCTLIDDNKYSTFNLFTVDNPYYPIALPIDQAFKAKYVFHHRRGKTFQERLYVFLEHPGGWLCFIYHFTV</sequence>
<feature type="compositionally biased region" description="Basic residues" evidence="1">
    <location>
        <begin position="206"/>
        <end position="220"/>
    </location>
</feature>
<keyword evidence="3" id="KW-1185">Reference proteome</keyword>
<feature type="region of interest" description="Disordered" evidence="1">
    <location>
        <begin position="206"/>
        <end position="232"/>
    </location>
</feature>
<reference evidence="2" key="1">
    <citation type="submission" date="2021-03" db="EMBL/GenBank/DDBJ databases">
        <title>Chromosome level genome of the anhydrobiotic midge Polypedilum vanderplanki.</title>
        <authorList>
            <person name="Yoshida Y."/>
            <person name="Kikawada T."/>
            <person name="Gusev O."/>
        </authorList>
    </citation>
    <scope>NUCLEOTIDE SEQUENCE</scope>
    <source>
        <strain evidence="2">NIAS01</strain>
        <tissue evidence="2">Whole body or cell culture</tissue>
    </source>
</reference>
<gene>
    <name evidence="2" type="ORF">PVAND_012456</name>
</gene>
<dbReference type="OrthoDB" id="8041741at2759"/>